<feature type="transmembrane region" description="Helical" evidence="1">
    <location>
        <begin position="28"/>
        <end position="50"/>
    </location>
</feature>
<reference evidence="2" key="3">
    <citation type="submission" date="2020-02" db="EMBL/GenBank/DDBJ databases">
        <authorList>
            <person name="Matsumoto Y."/>
            <person name="Motooka D."/>
            <person name="Nakamura S."/>
        </authorList>
    </citation>
    <scope>NUCLEOTIDE SEQUENCE</scope>
    <source>
        <strain evidence="2">JCM 16367</strain>
    </source>
</reference>
<keyword evidence="4" id="KW-1185">Reference proteome</keyword>
<evidence type="ECO:0000313" key="5">
    <source>
        <dbReference type="Proteomes" id="UP000466894"/>
    </source>
</evidence>
<keyword evidence="1" id="KW-0812">Transmembrane</keyword>
<evidence type="ECO:0000256" key="1">
    <source>
        <dbReference type="SAM" id="Phobius"/>
    </source>
</evidence>
<reference evidence="3 4" key="1">
    <citation type="submission" date="2017-02" db="EMBL/GenBank/DDBJ databases">
        <title>The new phylogeny of genus Mycobacterium.</title>
        <authorList>
            <person name="Tortoli E."/>
            <person name="Trovato A."/>
            <person name="Cirillo D.M."/>
        </authorList>
    </citation>
    <scope>NUCLEOTIDE SEQUENCE [LARGE SCALE GENOMIC DNA]</scope>
    <source>
        <strain evidence="3 4">DSM 45145</strain>
    </source>
</reference>
<organism evidence="2 5">
    <name type="scientific">Mycobacterium noviomagense</name>
    <dbReference type="NCBI Taxonomy" id="459858"/>
    <lineage>
        <taxon>Bacteria</taxon>
        <taxon>Bacillati</taxon>
        <taxon>Actinomycetota</taxon>
        <taxon>Actinomycetes</taxon>
        <taxon>Mycobacteriales</taxon>
        <taxon>Mycobacteriaceae</taxon>
        <taxon>Mycobacterium</taxon>
    </lineage>
</organism>
<proteinExistence type="predicted"/>
<evidence type="ECO:0000313" key="2">
    <source>
        <dbReference type="EMBL" id="BBY08175.1"/>
    </source>
</evidence>
<name>A0A7I7PI01_9MYCO</name>
<dbReference type="Proteomes" id="UP000192374">
    <property type="component" value="Unassembled WGS sequence"/>
</dbReference>
<sequence length="129" mass="13606">MGGTTIVTGGLLICGAIAAVIGSAKNRSVLGSFLLGAFLGLIGVLIVAVVPKLPPEPPPGMRAVQCPRCNAVQNLPLGLSNFECWQCKLVSNVAGAEYVAGGGLIGRRAPDEQEDLREWLNRVKKRQER</sequence>
<dbReference type="Proteomes" id="UP000466894">
    <property type="component" value="Chromosome"/>
</dbReference>
<dbReference type="EMBL" id="AP022583">
    <property type="protein sequence ID" value="BBY08175.1"/>
    <property type="molecule type" value="Genomic_DNA"/>
</dbReference>
<keyword evidence="1" id="KW-0472">Membrane</keyword>
<evidence type="ECO:0000313" key="3">
    <source>
        <dbReference type="EMBL" id="ORB16825.1"/>
    </source>
</evidence>
<dbReference type="KEGG" id="mnv:MNVI_34930"/>
<gene>
    <name evidence="3" type="ORF">BST37_05920</name>
    <name evidence="2" type="ORF">MNVI_34930</name>
</gene>
<dbReference type="RefSeq" id="WP_083086643.1">
    <property type="nucleotide sequence ID" value="NZ_AP022583.1"/>
</dbReference>
<reference evidence="2 5" key="2">
    <citation type="journal article" date="2019" name="Emerg. Microbes Infect.">
        <title>Comprehensive subspecies identification of 175 nontuberculous mycobacteria species based on 7547 genomic profiles.</title>
        <authorList>
            <person name="Matsumoto Y."/>
            <person name="Kinjo T."/>
            <person name="Motooka D."/>
            <person name="Nabeya D."/>
            <person name="Jung N."/>
            <person name="Uechi K."/>
            <person name="Horii T."/>
            <person name="Iida T."/>
            <person name="Fujita J."/>
            <person name="Nakamura S."/>
        </authorList>
    </citation>
    <scope>NUCLEOTIDE SEQUENCE [LARGE SCALE GENOMIC DNA]</scope>
    <source>
        <strain evidence="2 5">JCM 16367</strain>
    </source>
</reference>
<protein>
    <submittedName>
        <fullName evidence="2">Uncharacterized protein</fullName>
    </submittedName>
</protein>
<evidence type="ECO:0000313" key="4">
    <source>
        <dbReference type="Proteomes" id="UP000192374"/>
    </source>
</evidence>
<accession>A0A7I7PI01</accession>
<dbReference type="OrthoDB" id="3628326at2"/>
<keyword evidence="1" id="KW-1133">Transmembrane helix</keyword>
<dbReference type="AlphaFoldDB" id="A0A7I7PI01"/>
<dbReference type="EMBL" id="MVIC01000006">
    <property type="protein sequence ID" value="ORB16825.1"/>
    <property type="molecule type" value="Genomic_DNA"/>
</dbReference>